<dbReference type="EMBL" id="JAWDJW010002902">
    <property type="protein sequence ID" value="KAK3077390.1"/>
    <property type="molecule type" value="Genomic_DNA"/>
</dbReference>
<protein>
    <submittedName>
        <fullName evidence="1">Uncharacterized protein</fullName>
    </submittedName>
</protein>
<accession>A0ACC3DL70</accession>
<gene>
    <name evidence="1" type="ORF">LTS18_010398</name>
</gene>
<organism evidence="1 2">
    <name type="scientific">Coniosporium uncinatum</name>
    <dbReference type="NCBI Taxonomy" id="93489"/>
    <lineage>
        <taxon>Eukaryota</taxon>
        <taxon>Fungi</taxon>
        <taxon>Dikarya</taxon>
        <taxon>Ascomycota</taxon>
        <taxon>Pezizomycotina</taxon>
        <taxon>Dothideomycetes</taxon>
        <taxon>Dothideomycetes incertae sedis</taxon>
        <taxon>Coniosporium</taxon>
    </lineage>
</organism>
<keyword evidence="2" id="KW-1185">Reference proteome</keyword>
<name>A0ACC3DL70_9PEZI</name>
<proteinExistence type="predicted"/>
<dbReference type="Proteomes" id="UP001186974">
    <property type="component" value="Unassembled WGS sequence"/>
</dbReference>
<reference evidence="1" key="1">
    <citation type="submission" date="2024-09" db="EMBL/GenBank/DDBJ databases">
        <title>Black Yeasts Isolated from many extreme environments.</title>
        <authorList>
            <person name="Coleine C."/>
            <person name="Stajich J.E."/>
            <person name="Selbmann L."/>
        </authorList>
    </citation>
    <scope>NUCLEOTIDE SEQUENCE</scope>
    <source>
        <strain evidence="1">CCFEE 5737</strain>
    </source>
</reference>
<comment type="caution">
    <text evidence="1">The sequence shown here is derived from an EMBL/GenBank/DDBJ whole genome shotgun (WGS) entry which is preliminary data.</text>
</comment>
<evidence type="ECO:0000313" key="2">
    <source>
        <dbReference type="Proteomes" id="UP001186974"/>
    </source>
</evidence>
<sequence>MKTHRRLQAFPTVTTTSTPISVLILGAGELGLAMLRAFATKALTSSYTLTVALRPSTASLPYANPKVSPIYLLPDISILPCDLATSTRPQLTAAFTPFNVVICCTGYDSNSSTGGVGLQTKITNAVLETGTVDLYVPWQFGNNYDAIGRGSAQDSFDEQLDVRDLLRDAKERRVRTDWIIVSTGMFTSFLFQPWLGVVGKDEDEGAWTVTPLGRWGDRVTVTGPEDIGRVTAKIVGRALGADGRGVRNQVLFVASDTVTYDTLAEIVGEVTEQAVRKGEEVSLEQARDELRKDPGGVVKKYRVIWVDGKGVSWPLEKTFNVRNGIPMEDVETWARKNSMS</sequence>
<evidence type="ECO:0000313" key="1">
    <source>
        <dbReference type="EMBL" id="KAK3077390.1"/>
    </source>
</evidence>